<sequence>MLNNANEVKFAFIERTTPSYASEKFVRGRESGDAFDDMESFQRWFDNEVTTHGNFVLNKTHPTGKNPSAPYQVKTVHYFLCDHYRTERKVATNEAGPSTPQPAKRRRTVNKVSKRSACPAKLTAKELNNGTVEVVYEWVHLNHDPADWDEVAAEALDQGTKEWLKKQVDNEMNWTSISALLRLNDDEMDMLEGEIEERRRFPKMMAVNYRAVQNLVLSKINRVSKKHSVDKTSVGLWMDYLANEKGCTTLFNLHPEGGPILVSWFSPTLIIL</sequence>
<dbReference type="OrthoDB" id="2288122at2759"/>
<gene>
    <name evidence="2" type="primary">ABSGL_06354.1 scaffold 8296</name>
</gene>
<proteinExistence type="predicted"/>
<reference evidence="2" key="1">
    <citation type="submission" date="2016-04" db="EMBL/GenBank/DDBJ databases">
        <authorList>
            <person name="Evans L.H."/>
            <person name="Alamgir A."/>
            <person name="Owens N."/>
            <person name="Weber N.D."/>
            <person name="Virtaneva K."/>
            <person name="Barbian K."/>
            <person name="Babar A."/>
            <person name="Rosenke K."/>
        </authorList>
    </citation>
    <scope>NUCLEOTIDE SEQUENCE [LARGE SCALE GENOMIC DNA]</scope>
    <source>
        <strain evidence="2">CBS 101.48</strain>
    </source>
</reference>
<protein>
    <submittedName>
        <fullName evidence="2">Uncharacterized protein</fullName>
    </submittedName>
</protein>
<evidence type="ECO:0000313" key="2">
    <source>
        <dbReference type="EMBL" id="SAM00638.1"/>
    </source>
</evidence>
<dbReference type="InParanoid" id="A0A163M2D9"/>
<name>A0A163M2D9_ABSGL</name>
<evidence type="ECO:0000256" key="1">
    <source>
        <dbReference type="SAM" id="MobiDB-lite"/>
    </source>
</evidence>
<dbReference type="STRING" id="4829.A0A163M2D9"/>
<feature type="region of interest" description="Disordered" evidence="1">
    <location>
        <begin position="90"/>
        <end position="115"/>
    </location>
</feature>
<dbReference type="AlphaFoldDB" id="A0A163M2D9"/>
<organism evidence="2">
    <name type="scientific">Absidia glauca</name>
    <name type="common">Pin mould</name>
    <dbReference type="NCBI Taxonomy" id="4829"/>
    <lineage>
        <taxon>Eukaryota</taxon>
        <taxon>Fungi</taxon>
        <taxon>Fungi incertae sedis</taxon>
        <taxon>Mucoromycota</taxon>
        <taxon>Mucoromycotina</taxon>
        <taxon>Mucoromycetes</taxon>
        <taxon>Mucorales</taxon>
        <taxon>Cunninghamellaceae</taxon>
        <taxon>Absidia</taxon>
    </lineage>
</organism>
<dbReference type="EMBL" id="LT553376">
    <property type="protein sequence ID" value="SAM00638.1"/>
    <property type="molecule type" value="Genomic_DNA"/>
</dbReference>
<keyword evidence="3" id="KW-1185">Reference proteome</keyword>
<accession>A0A163M2D9</accession>
<evidence type="ECO:0000313" key="3">
    <source>
        <dbReference type="Proteomes" id="UP000078561"/>
    </source>
</evidence>
<feature type="compositionally biased region" description="Basic residues" evidence="1">
    <location>
        <begin position="103"/>
        <end position="114"/>
    </location>
</feature>
<dbReference type="Proteomes" id="UP000078561">
    <property type="component" value="Unassembled WGS sequence"/>
</dbReference>